<dbReference type="Pfam" id="PF00046">
    <property type="entry name" value="Homeodomain"/>
    <property type="match status" value="1"/>
</dbReference>
<keyword evidence="8 9" id="KW-0539">Nucleus</keyword>
<evidence type="ECO:0000256" key="2">
    <source>
        <dbReference type="ARBA" id="ARBA00006317"/>
    </source>
</evidence>
<evidence type="ECO:0000256" key="10">
    <source>
        <dbReference type="RuleBase" id="RU000682"/>
    </source>
</evidence>
<dbReference type="InterPro" id="IPR051003">
    <property type="entry name" value="AP_axis_regulatory_Homeobox"/>
</dbReference>
<dbReference type="PROSITE" id="PS50071">
    <property type="entry name" value="HOMEOBOX_2"/>
    <property type="match status" value="1"/>
</dbReference>
<evidence type="ECO:0000256" key="11">
    <source>
        <dbReference type="SAM" id="MobiDB-lite"/>
    </source>
</evidence>
<dbReference type="SMART" id="SM00389">
    <property type="entry name" value="HOX"/>
    <property type="match status" value="1"/>
</dbReference>
<gene>
    <name evidence="14" type="primary">LOC118432712</name>
</gene>
<dbReference type="InterPro" id="IPR020479">
    <property type="entry name" value="HD_metazoa"/>
</dbReference>
<evidence type="ECO:0000313" key="13">
    <source>
        <dbReference type="Proteomes" id="UP000001554"/>
    </source>
</evidence>
<dbReference type="SUPFAM" id="SSF46689">
    <property type="entry name" value="Homeodomain-like"/>
    <property type="match status" value="1"/>
</dbReference>
<dbReference type="PANTHER" id="PTHR45804:SF10">
    <property type="entry name" value="HOMEOBOX PROTEIN HOX-C11A-LIKE"/>
    <property type="match status" value="1"/>
</dbReference>
<name>A0A9J7NBJ7_BRAFL</name>
<reference evidence="14" key="2">
    <citation type="submission" date="2025-08" db="UniProtKB">
        <authorList>
            <consortium name="RefSeq"/>
        </authorList>
    </citation>
    <scope>IDENTIFICATION</scope>
    <source>
        <strain evidence="14">S238N-H82</strain>
        <tissue evidence="14">Testes</tissue>
    </source>
</reference>
<evidence type="ECO:0000256" key="8">
    <source>
        <dbReference type="ARBA" id="ARBA00023242"/>
    </source>
</evidence>
<feature type="compositionally biased region" description="Basic residues" evidence="11">
    <location>
        <begin position="204"/>
        <end position="213"/>
    </location>
</feature>
<evidence type="ECO:0000256" key="7">
    <source>
        <dbReference type="ARBA" id="ARBA00023163"/>
    </source>
</evidence>
<evidence type="ECO:0000256" key="6">
    <source>
        <dbReference type="ARBA" id="ARBA00023155"/>
    </source>
</evidence>
<dbReference type="KEGG" id="bfo:118432712"/>
<evidence type="ECO:0000256" key="9">
    <source>
        <dbReference type="PROSITE-ProRule" id="PRU00108"/>
    </source>
</evidence>
<dbReference type="PANTHER" id="PTHR45804">
    <property type="entry name" value="SEGMENTATION PROTEIN FUSHI TARAZU-LIKE PROTEIN"/>
    <property type="match status" value="1"/>
</dbReference>
<keyword evidence="3" id="KW-0217">Developmental protein</keyword>
<keyword evidence="4" id="KW-0805">Transcription regulation</keyword>
<feature type="region of interest" description="Disordered" evidence="11">
    <location>
        <begin position="183"/>
        <end position="216"/>
    </location>
</feature>
<dbReference type="RefSeq" id="XP_035700218.1">
    <property type="nucleotide sequence ID" value="XM_035844325.1"/>
</dbReference>
<dbReference type="Gene3D" id="1.10.10.60">
    <property type="entry name" value="Homeodomain-like"/>
    <property type="match status" value="1"/>
</dbReference>
<evidence type="ECO:0000259" key="12">
    <source>
        <dbReference type="PROSITE" id="PS50071"/>
    </source>
</evidence>
<dbReference type="InterPro" id="IPR001356">
    <property type="entry name" value="HD"/>
</dbReference>
<accession>A0A9J7NBJ7</accession>
<dbReference type="Proteomes" id="UP000001554">
    <property type="component" value="Chromosome 16"/>
</dbReference>
<feature type="domain" description="Homeobox" evidence="12">
    <location>
        <begin position="204"/>
        <end position="264"/>
    </location>
</feature>
<dbReference type="InterPro" id="IPR009057">
    <property type="entry name" value="Homeodomain-like_sf"/>
</dbReference>
<evidence type="ECO:0000256" key="4">
    <source>
        <dbReference type="ARBA" id="ARBA00023015"/>
    </source>
</evidence>
<dbReference type="AlphaFoldDB" id="A0A9J7NBJ7"/>
<keyword evidence="6 9" id="KW-0371">Homeobox</keyword>
<comment type="subcellular location">
    <subcellularLocation>
        <location evidence="1 9 10">Nucleus</location>
    </subcellularLocation>
</comment>
<dbReference type="GO" id="GO:0005634">
    <property type="term" value="C:nucleus"/>
    <property type="evidence" value="ECO:0007669"/>
    <property type="project" value="UniProtKB-SubCell"/>
</dbReference>
<sequence length="279" mass="30820">MSGIAGAETDLLPRSWGGLNGGCKPLPGQGTPHSNTYTVQSSALSRDSVYARDLPVPLLMMPARKDVSHGATNMGWNASSHHLHMAQECPAPIAEYYTPGEQTYQPVGFALPQSRGCDPFPNGHEYCPPGYAVDAQYGCRYYDQRSPVNQSMYGAQQLHPTTNSSPPKAATVYTQALTAFPGTNPVTGGTKGFTATSGTTPQRPRTRKKRRPYSKPQLALLEDEYASQKFLTKEKRKEISESSSLSERQVMIWFQNRRMKEKKLARRAAAQRHAQHLYA</sequence>
<dbReference type="CDD" id="cd00086">
    <property type="entry name" value="homeodomain"/>
    <property type="match status" value="1"/>
</dbReference>
<dbReference type="OMA" id="FPNGHEY"/>
<keyword evidence="7" id="KW-0804">Transcription</keyword>
<keyword evidence="5 9" id="KW-0238">DNA-binding</keyword>
<feature type="DNA-binding region" description="Homeobox" evidence="9">
    <location>
        <begin position="206"/>
        <end position="265"/>
    </location>
</feature>
<dbReference type="GeneID" id="118432712"/>
<comment type="similarity">
    <text evidence="2">Belongs to the Abd-B homeobox family.</text>
</comment>
<dbReference type="GO" id="GO:0003677">
    <property type="term" value="F:DNA binding"/>
    <property type="evidence" value="ECO:0007669"/>
    <property type="project" value="UniProtKB-UniRule"/>
</dbReference>
<evidence type="ECO:0000256" key="1">
    <source>
        <dbReference type="ARBA" id="ARBA00004123"/>
    </source>
</evidence>
<keyword evidence="13" id="KW-1185">Reference proteome</keyword>
<evidence type="ECO:0000256" key="5">
    <source>
        <dbReference type="ARBA" id="ARBA00023125"/>
    </source>
</evidence>
<dbReference type="OrthoDB" id="10017827at2759"/>
<reference evidence="13" key="1">
    <citation type="journal article" date="2020" name="Nat. Ecol. Evol.">
        <title>Deeply conserved synteny resolves early events in vertebrate evolution.</title>
        <authorList>
            <person name="Simakov O."/>
            <person name="Marletaz F."/>
            <person name="Yue J.X."/>
            <person name="O'Connell B."/>
            <person name="Jenkins J."/>
            <person name="Brandt A."/>
            <person name="Calef R."/>
            <person name="Tung C.H."/>
            <person name="Huang T.K."/>
            <person name="Schmutz J."/>
            <person name="Satoh N."/>
            <person name="Yu J.K."/>
            <person name="Putnam N.H."/>
            <person name="Green R.E."/>
            <person name="Rokhsar D.S."/>
        </authorList>
    </citation>
    <scope>NUCLEOTIDE SEQUENCE [LARGE SCALE GENOMIC DNA]</scope>
    <source>
        <strain evidence="13">S238N-H82</strain>
    </source>
</reference>
<protein>
    <submittedName>
        <fullName evidence="14">Homeobox protein Hox-C11a-like</fullName>
    </submittedName>
</protein>
<evidence type="ECO:0000313" key="14">
    <source>
        <dbReference type="RefSeq" id="XP_035700218.1"/>
    </source>
</evidence>
<dbReference type="PRINTS" id="PR00024">
    <property type="entry name" value="HOMEOBOX"/>
</dbReference>
<organism evidence="13 14">
    <name type="scientific">Branchiostoma floridae</name>
    <name type="common">Florida lancelet</name>
    <name type="synonym">Amphioxus</name>
    <dbReference type="NCBI Taxonomy" id="7739"/>
    <lineage>
        <taxon>Eukaryota</taxon>
        <taxon>Metazoa</taxon>
        <taxon>Chordata</taxon>
        <taxon>Cephalochordata</taxon>
        <taxon>Leptocardii</taxon>
        <taxon>Amphioxiformes</taxon>
        <taxon>Branchiostomatidae</taxon>
        <taxon>Branchiostoma</taxon>
    </lineage>
</organism>
<evidence type="ECO:0000256" key="3">
    <source>
        <dbReference type="ARBA" id="ARBA00022473"/>
    </source>
</evidence>
<proteinExistence type="inferred from homology"/>